<dbReference type="Gene3D" id="3.20.10.10">
    <property type="entry name" value="D-amino Acid Aminotransferase, subunit A, domain 2"/>
    <property type="match status" value="1"/>
</dbReference>
<evidence type="ECO:0000256" key="12">
    <source>
        <dbReference type="SAM" id="MobiDB-lite"/>
    </source>
</evidence>
<comment type="caution">
    <text evidence="13">The sequence shown here is derived from an EMBL/GenBank/DDBJ whole genome shotgun (WGS) entry which is preliminary data.</text>
</comment>
<keyword evidence="6 9" id="KW-0663">Pyridoxal phosphate</keyword>
<evidence type="ECO:0000256" key="4">
    <source>
        <dbReference type="ARBA" id="ARBA00022605"/>
    </source>
</evidence>
<dbReference type="Pfam" id="PF01063">
    <property type="entry name" value="Aminotran_4"/>
    <property type="match status" value="1"/>
</dbReference>
<dbReference type="InterPro" id="IPR036038">
    <property type="entry name" value="Aminotransferase-like"/>
</dbReference>
<evidence type="ECO:0000256" key="3">
    <source>
        <dbReference type="ARBA" id="ARBA00022576"/>
    </source>
</evidence>
<comment type="catalytic activity">
    <reaction evidence="10">
        <text>L-leucine + 2-oxoglutarate = 4-methyl-2-oxopentanoate + L-glutamate</text>
        <dbReference type="Rhea" id="RHEA:18321"/>
        <dbReference type="ChEBI" id="CHEBI:16810"/>
        <dbReference type="ChEBI" id="CHEBI:17865"/>
        <dbReference type="ChEBI" id="CHEBI:29985"/>
        <dbReference type="ChEBI" id="CHEBI:57427"/>
        <dbReference type="EC" id="2.6.1.42"/>
    </reaction>
</comment>
<keyword evidence="5 10" id="KW-0808">Transferase</keyword>
<proteinExistence type="inferred from homology"/>
<comment type="pathway">
    <text evidence="11">Amino-acid biosynthesis; L-leucine biosynthesis; L-leucine from 3-methyl-2-oxobutanoate: step 4/4.</text>
</comment>
<keyword evidence="14" id="KW-1185">Reference proteome</keyword>
<dbReference type="PROSITE" id="PS00770">
    <property type="entry name" value="AA_TRANSFER_CLASS_4"/>
    <property type="match status" value="1"/>
</dbReference>
<feature type="compositionally biased region" description="Polar residues" evidence="12">
    <location>
        <begin position="13"/>
        <end position="23"/>
    </location>
</feature>
<evidence type="ECO:0000256" key="10">
    <source>
        <dbReference type="RuleBase" id="RU004517"/>
    </source>
</evidence>
<comment type="similarity">
    <text evidence="2 8">Belongs to the class-IV pyridoxal-phosphate-dependent aminotransferase family.</text>
</comment>
<dbReference type="Gene3D" id="3.30.470.10">
    <property type="match status" value="1"/>
</dbReference>
<dbReference type="PIRSF" id="PIRSF006468">
    <property type="entry name" value="BCAT1"/>
    <property type="match status" value="1"/>
</dbReference>
<dbReference type="InterPro" id="IPR005786">
    <property type="entry name" value="B_amino_transII"/>
</dbReference>
<evidence type="ECO:0000256" key="8">
    <source>
        <dbReference type="RuleBase" id="RU004106"/>
    </source>
</evidence>
<organism evidence="13 14">
    <name type="scientific">Banduia mediterranea</name>
    <dbReference type="NCBI Taxonomy" id="3075609"/>
    <lineage>
        <taxon>Bacteria</taxon>
        <taxon>Pseudomonadati</taxon>
        <taxon>Pseudomonadota</taxon>
        <taxon>Gammaproteobacteria</taxon>
        <taxon>Nevskiales</taxon>
        <taxon>Algiphilaceae</taxon>
        <taxon>Banduia</taxon>
    </lineage>
</organism>
<gene>
    <name evidence="13" type="ORF">RM530_06130</name>
</gene>
<dbReference type="RefSeq" id="WP_311364337.1">
    <property type="nucleotide sequence ID" value="NZ_JAVRIC010000006.1"/>
</dbReference>
<dbReference type="InterPro" id="IPR001544">
    <property type="entry name" value="Aminotrans_IV"/>
</dbReference>
<dbReference type="SUPFAM" id="SSF56752">
    <property type="entry name" value="D-aminoacid aminotransferase-like PLP-dependent enzymes"/>
    <property type="match status" value="1"/>
</dbReference>
<keyword evidence="3 10" id="KW-0032">Aminotransferase</keyword>
<comment type="pathway">
    <text evidence="11">Amino-acid biosynthesis; L-valine biosynthesis; L-valine from pyruvate: step 4/4.</text>
</comment>
<keyword evidence="4 10" id="KW-0028">Amino-acid biosynthesis</keyword>
<evidence type="ECO:0000256" key="1">
    <source>
        <dbReference type="ARBA" id="ARBA00001933"/>
    </source>
</evidence>
<keyword evidence="7 10" id="KW-0100">Branched-chain amino acid biosynthesis</keyword>
<dbReference type="PANTHER" id="PTHR11825">
    <property type="entry name" value="SUBGROUP IIII AMINOTRANSFERASE"/>
    <property type="match status" value="1"/>
</dbReference>
<dbReference type="PANTHER" id="PTHR11825:SF44">
    <property type="entry name" value="BRANCHED-CHAIN-AMINO-ACID AMINOTRANSFERASE"/>
    <property type="match status" value="1"/>
</dbReference>
<evidence type="ECO:0000256" key="2">
    <source>
        <dbReference type="ARBA" id="ARBA00009320"/>
    </source>
</evidence>
<evidence type="ECO:0000256" key="5">
    <source>
        <dbReference type="ARBA" id="ARBA00022679"/>
    </source>
</evidence>
<evidence type="ECO:0000313" key="13">
    <source>
        <dbReference type="EMBL" id="MDT0496943.1"/>
    </source>
</evidence>
<comment type="pathway">
    <text evidence="11">Amino-acid biosynthesis; L-isoleucine biosynthesis; L-isoleucine from 2-oxobutanoate: step 4/4.</text>
</comment>
<dbReference type="InterPro" id="IPR018300">
    <property type="entry name" value="Aminotrans_IV_CS"/>
</dbReference>
<name>A0ABU2WGD7_9GAMM</name>
<dbReference type="Proteomes" id="UP001254608">
    <property type="component" value="Unassembled WGS sequence"/>
</dbReference>
<evidence type="ECO:0000256" key="6">
    <source>
        <dbReference type="ARBA" id="ARBA00022898"/>
    </source>
</evidence>
<reference evidence="13 14" key="1">
    <citation type="submission" date="2023-09" db="EMBL/GenBank/DDBJ databases">
        <authorList>
            <person name="Rey-Velasco X."/>
        </authorList>
    </citation>
    <scope>NUCLEOTIDE SEQUENCE [LARGE SCALE GENOMIC DNA]</scope>
    <source>
        <strain evidence="13 14">W345</strain>
    </source>
</reference>
<evidence type="ECO:0000256" key="7">
    <source>
        <dbReference type="ARBA" id="ARBA00023304"/>
    </source>
</evidence>
<dbReference type="GO" id="GO:0008483">
    <property type="term" value="F:transaminase activity"/>
    <property type="evidence" value="ECO:0007669"/>
    <property type="project" value="UniProtKB-KW"/>
</dbReference>
<dbReference type="InterPro" id="IPR043132">
    <property type="entry name" value="BCAT-like_C"/>
</dbReference>
<comment type="catalytic activity">
    <reaction evidence="10">
        <text>L-valine + 2-oxoglutarate = 3-methyl-2-oxobutanoate + L-glutamate</text>
        <dbReference type="Rhea" id="RHEA:24813"/>
        <dbReference type="ChEBI" id="CHEBI:11851"/>
        <dbReference type="ChEBI" id="CHEBI:16810"/>
        <dbReference type="ChEBI" id="CHEBI:29985"/>
        <dbReference type="ChEBI" id="CHEBI:57762"/>
        <dbReference type="EC" id="2.6.1.42"/>
    </reaction>
</comment>
<sequence length="358" mass="38124">MSAYGTEPGAPTNDGNPGETSELPQPEDLGFGRYLGAHLVLAEHDGARWSAPGLLPRQALCVPVASAGVQYGLSVFEGLKAYRGADGGVHLFRPQAHAHRFAASAARLGLPAVDEALFVESCAMAVDAHRKLLPPYGRGSLYLRPTIHADEEFLGLRRAQRHRYSVVVSACSDPAMKRLRLWAEPHLIRAAVGGLGAAKTGANYAAGLAGLMHAQAKAYDDVVWLDAATHTRLGEAGSMNLFVRIGSRLLTPPLDGCILAGITRDSLLQMARRARLDAVECEISLDDLAIAQQRGELGGAFGCGTAARIVAIDEIGDSTRCIRFSAQDACVSRLCAALKDVQEGGTSDWPQWRYGLFG</sequence>
<evidence type="ECO:0000313" key="14">
    <source>
        <dbReference type="Proteomes" id="UP001254608"/>
    </source>
</evidence>
<comment type="cofactor">
    <cofactor evidence="1 9">
        <name>pyridoxal 5'-phosphate</name>
        <dbReference type="ChEBI" id="CHEBI:597326"/>
    </cofactor>
</comment>
<protein>
    <recommendedName>
        <fullName evidence="10">Branched-chain-amino-acid aminotransferase</fullName>
        <ecNumber evidence="10">2.6.1.42</ecNumber>
    </recommendedName>
</protein>
<dbReference type="EMBL" id="JAVRIC010000006">
    <property type="protein sequence ID" value="MDT0496943.1"/>
    <property type="molecule type" value="Genomic_DNA"/>
</dbReference>
<dbReference type="EC" id="2.6.1.42" evidence="10"/>
<evidence type="ECO:0000256" key="11">
    <source>
        <dbReference type="RuleBase" id="RU004519"/>
    </source>
</evidence>
<feature type="region of interest" description="Disordered" evidence="12">
    <location>
        <begin position="1"/>
        <end position="27"/>
    </location>
</feature>
<dbReference type="InterPro" id="IPR043131">
    <property type="entry name" value="BCAT-like_N"/>
</dbReference>
<evidence type="ECO:0000256" key="9">
    <source>
        <dbReference type="RuleBase" id="RU004516"/>
    </source>
</evidence>
<accession>A0ABU2WGD7</accession>
<comment type="catalytic activity">
    <reaction evidence="10">
        <text>L-isoleucine + 2-oxoglutarate = (S)-3-methyl-2-oxopentanoate + L-glutamate</text>
        <dbReference type="Rhea" id="RHEA:24801"/>
        <dbReference type="ChEBI" id="CHEBI:16810"/>
        <dbReference type="ChEBI" id="CHEBI:29985"/>
        <dbReference type="ChEBI" id="CHEBI:35146"/>
        <dbReference type="ChEBI" id="CHEBI:58045"/>
        <dbReference type="EC" id="2.6.1.42"/>
    </reaction>
</comment>